<dbReference type="AlphaFoldDB" id="A0A1J4MEL5"/>
<dbReference type="GeneID" id="39977219"/>
<organism evidence="1 2">
    <name type="scientific">Cryptosporidium ubiquitum</name>
    <dbReference type="NCBI Taxonomy" id="857276"/>
    <lineage>
        <taxon>Eukaryota</taxon>
        <taxon>Sar</taxon>
        <taxon>Alveolata</taxon>
        <taxon>Apicomplexa</taxon>
        <taxon>Conoidasida</taxon>
        <taxon>Coccidia</taxon>
        <taxon>Eucoccidiorida</taxon>
        <taxon>Eimeriorina</taxon>
        <taxon>Cryptosporidiidae</taxon>
        <taxon>Cryptosporidium</taxon>
    </lineage>
</organism>
<keyword evidence="2" id="KW-1185">Reference proteome</keyword>
<dbReference type="VEuPathDB" id="CryptoDB:cubi_00426"/>
<dbReference type="EMBL" id="LRBP01000022">
    <property type="protein sequence ID" value="OII72431.1"/>
    <property type="molecule type" value="Genomic_DNA"/>
</dbReference>
<comment type="caution">
    <text evidence="1">The sequence shown here is derived from an EMBL/GenBank/DDBJ whole genome shotgun (WGS) entry which is preliminary data.</text>
</comment>
<evidence type="ECO:0000313" key="1">
    <source>
        <dbReference type="EMBL" id="OII72431.1"/>
    </source>
</evidence>
<sequence>MVLVGDFNKEIIGLFKTKYPTEKEKLLELNLSSISRNPSFNCNLSSLYGGKNGNKPKCCEEGNACCGEDNKNSDKNNKLFTLDGSSTLKWDMFSTQMETKIDMNGIAIMEAKTTPYYGLSLTSKYERFSKGLSSSSSGSGSLEIGGDIQKEYFQSRFRVSPSLESLGCVNKLNKENKDSIGMMLSNTITMKPFSCINSLSFGTMISSSNVNLPYNKNSIKIVMGLMLKGPLFVRKTLKECELSQKGGGNYYNYHSLNHKKENFGSRFKSGINYNDHENTIKEETSSSFTPNYILSIQTNTNNHNNKLSGFTGGLFLNNLLKNYLTLGVMVSYNAALNNGGNYQTVNNIIEHNTVMSNNQINSLNESSKAYKSFATFSEKVQYTIGGKVSFGSIDNYCLFGKKLNLDSEYNGSSNTDDNLKSTDLRFKIMNNFKMAYSLTHRFTRNISATFGAQVDPKKLDNPDSVKYGFILDINA</sequence>
<dbReference type="InterPro" id="IPR023614">
    <property type="entry name" value="Porin_dom_sf"/>
</dbReference>
<accession>A0A1J4MEL5</accession>
<protein>
    <submittedName>
        <fullName evidence="1">Uncharacterized protein</fullName>
    </submittedName>
</protein>
<evidence type="ECO:0000313" key="2">
    <source>
        <dbReference type="Proteomes" id="UP000186176"/>
    </source>
</evidence>
<dbReference type="RefSeq" id="XP_028873929.1">
    <property type="nucleotide sequence ID" value="XM_029017440.1"/>
</dbReference>
<proteinExistence type="predicted"/>
<dbReference type="Proteomes" id="UP000186176">
    <property type="component" value="Unassembled WGS sequence"/>
</dbReference>
<gene>
    <name evidence="1" type="ORF">cubi_00426</name>
</gene>
<dbReference type="OrthoDB" id="344157at2759"/>
<dbReference type="Gene3D" id="2.40.160.10">
    <property type="entry name" value="Porin"/>
    <property type="match status" value="1"/>
</dbReference>
<reference evidence="1 2" key="1">
    <citation type="submission" date="2016-10" db="EMBL/GenBank/DDBJ databases">
        <title>Reductive evolution of mitochondrial metabolism and differential evolution of invasion-related proteins in Cryptosporidium.</title>
        <authorList>
            <person name="Liu S."/>
            <person name="Roellig D.M."/>
            <person name="Guo Y."/>
            <person name="Li N."/>
            <person name="Frace M.A."/>
            <person name="Tang K."/>
            <person name="Zhang L."/>
            <person name="Feng Y."/>
            <person name="Xiao L."/>
        </authorList>
    </citation>
    <scope>NUCLEOTIDE SEQUENCE [LARGE SCALE GENOMIC DNA]</scope>
    <source>
        <strain evidence="1">39726</strain>
    </source>
</reference>
<name>A0A1J4MEL5_9CRYT</name>